<proteinExistence type="inferred from homology"/>
<dbReference type="InterPro" id="IPR003149">
    <property type="entry name" value="Fe_hydrogenase_ssu"/>
</dbReference>
<dbReference type="Gene3D" id="3.40.50.1780">
    <property type="match status" value="1"/>
</dbReference>
<reference evidence="3" key="1">
    <citation type="submission" date="2024-02" db="EMBL/GenBank/DDBJ databases">
        <authorList>
            <consortium name="ELIXIR-Norway"/>
            <consortium name="Elixir Norway"/>
        </authorList>
    </citation>
    <scope>NUCLEOTIDE SEQUENCE</scope>
</reference>
<gene>
    <name evidence="3" type="ORF">CSSPJE1EN1_LOCUS23957</name>
</gene>
<comment type="similarity">
    <text evidence="1">Belongs to the NARF family.</text>
</comment>
<dbReference type="SMART" id="SM00902">
    <property type="entry name" value="Fe_hyd_SSU"/>
    <property type="match status" value="1"/>
</dbReference>
<evidence type="ECO:0000313" key="3">
    <source>
        <dbReference type="EMBL" id="CAK9278479.1"/>
    </source>
</evidence>
<dbReference type="Gene3D" id="3.40.950.10">
    <property type="entry name" value="Fe-only Hydrogenase (Larger Subunit), Chain L, domain 3"/>
    <property type="match status" value="1"/>
</dbReference>
<sequence length="479" mass="52450">MSANFSVKVGRHNDFISPSQACVVSLNSLKKSSPQAFDDDGLVQIQSKKLLNPDFNQASALSKSDPVKVSLHDCLACSGCITSAETVLIEQQSTGEFLSQLDTGKKAVVVSLSPQSRASLAAYYGVTPLQAFKKFTGFMKSIGVRAVFDTSCSRDLSLIESCKEFVTRFRDNKNLPILASACPGWVCYAEKTHGADILPHISAVKSPQQAMGAIVKRYACSSLGLQPEDIYHVTVMPCYDKKLEASREDFVFSGEVNEETDGPQMTEVDCVLTTTEVLDLLATKSADFTALEEAPLDRLLANVDESEQLFGVQGGSGGYAECIFRYAASVLFGKEVTGPLKFKVLRNSDFQETSLEIGGKPVLQFACVYGFRNIQNLVRRIKSGKCEYHYVEIMACPSGCLNGGGQIKPRKGQSAKDLIQLIEVTYANDIEIRDPFSNKITQGLYDQWLGHPGSAKACEIMQTQYHSREKTVGSYISDW</sequence>
<dbReference type="Proteomes" id="UP001497444">
    <property type="component" value="Chromosome 9"/>
</dbReference>
<organism evidence="3 4">
    <name type="scientific">Sphagnum jensenii</name>
    <dbReference type="NCBI Taxonomy" id="128206"/>
    <lineage>
        <taxon>Eukaryota</taxon>
        <taxon>Viridiplantae</taxon>
        <taxon>Streptophyta</taxon>
        <taxon>Embryophyta</taxon>
        <taxon>Bryophyta</taxon>
        <taxon>Sphagnophytina</taxon>
        <taxon>Sphagnopsida</taxon>
        <taxon>Sphagnales</taxon>
        <taxon>Sphagnaceae</taxon>
        <taxon>Sphagnum</taxon>
    </lineage>
</organism>
<dbReference type="InterPro" id="IPR004108">
    <property type="entry name" value="Fe_hydrogenase_lsu_C"/>
</dbReference>
<accession>A0ABP0XH67</accession>
<dbReference type="Pfam" id="PF02256">
    <property type="entry name" value="Fe_hyd_SSU"/>
    <property type="match status" value="1"/>
</dbReference>
<keyword evidence="4" id="KW-1185">Reference proteome</keyword>
<feature type="domain" description="Iron hydrogenase small subunit" evidence="2">
    <location>
        <begin position="412"/>
        <end position="469"/>
    </location>
</feature>
<dbReference type="PANTHER" id="PTHR11615">
    <property type="entry name" value="NITRATE, FORMATE, IRON DEHYDROGENASE"/>
    <property type="match status" value="1"/>
</dbReference>
<dbReference type="EMBL" id="OZ020104">
    <property type="protein sequence ID" value="CAK9278479.1"/>
    <property type="molecule type" value="Genomic_DNA"/>
</dbReference>
<dbReference type="InterPro" id="IPR009016">
    <property type="entry name" value="Fe_hydrogenase"/>
</dbReference>
<protein>
    <recommendedName>
        <fullName evidence="2">Iron hydrogenase small subunit domain-containing protein</fullName>
    </recommendedName>
</protein>
<dbReference type="SUPFAM" id="SSF53920">
    <property type="entry name" value="Fe-only hydrogenase"/>
    <property type="match status" value="1"/>
</dbReference>
<evidence type="ECO:0000313" key="4">
    <source>
        <dbReference type="Proteomes" id="UP001497444"/>
    </source>
</evidence>
<evidence type="ECO:0000259" key="2">
    <source>
        <dbReference type="SMART" id="SM00902"/>
    </source>
</evidence>
<dbReference type="InterPro" id="IPR050340">
    <property type="entry name" value="Cytosolic_Fe-S_CAF"/>
</dbReference>
<name>A0ABP0XH67_9BRYO</name>
<evidence type="ECO:0000256" key="1">
    <source>
        <dbReference type="ARBA" id="ARBA00006596"/>
    </source>
</evidence>
<dbReference type="Pfam" id="PF02906">
    <property type="entry name" value="Fe_hyd_lg_C"/>
    <property type="match status" value="1"/>
</dbReference>